<proteinExistence type="predicted"/>
<feature type="compositionally biased region" description="Polar residues" evidence="2">
    <location>
        <begin position="366"/>
        <end position="375"/>
    </location>
</feature>
<keyword evidence="1" id="KW-0175">Coiled coil</keyword>
<organism evidence="3 4">
    <name type="scientific">Frankliniella occidentalis</name>
    <name type="common">Western flower thrips</name>
    <name type="synonym">Euthrips occidentalis</name>
    <dbReference type="NCBI Taxonomy" id="133901"/>
    <lineage>
        <taxon>Eukaryota</taxon>
        <taxon>Metazoa</taxon>
        <taxon>Ecdysozoa</taxon>
        <taxon>Arthropoda</taxon>
        <taxon>Hexapoda</taxon>
        <taxon>Insecta</taxon>
        <taxon>Pterygota</taxon>
        <taxon>Neoptera</taxon>
        <taxon>Paraneoptera</taxon>
        <taxon>Thysanoptera</taxon>
        <taxon>Terebrantia</taxon>
        <taxon>Thripoidea</taxon>
        <taxon>Thripidae</taxon>
        <taxon>Frankliniella</taxon>
    </lineage>
</organism>
<dbReference type="AlphaFoldDB" id="A0A6J1S2W5"/>
<protein>
    <submittedName>
        <fullName evidence="4">Protein starmaker</fullName>
    </submittedName>
</protein>
<evidence type="ECO:0000256" key="2">
    <source>
        <dbReference type="SAM" id="MobiDB-lite"/>
    </source>
</evidence>
<dbReference type="KEGG" id="foc:113203173"/>
<feature type="compositionally biased region" description="Acidic residues" evidence="2">
    <location>
        <begin position="376"/>
        <end position="396"/>
    </location>
</feature>
<accession>A0A6J1S2W5</accession>
<evidence type="ECO:0000313" key="4">
    <source>
        <dbReference type="RefSeq" id="XP_026273510.1"/>
    </source>
</evidence>
<dbReference type="RefSeq" id="XP_026273510.1">
    <property type="nucleotide sequence ID" value="XM_026417725.2"/>
</dbReference>
<keyword evidence="3" id="KW-1185">Reference proteome</keyword>
<name>A0A6J1S2W5_FRAOC</name>
<evidence type="ECO:0000313" key="3">
    <source>
        <dbReference type="Proteomes" id="UP000504606"/>
    </source>
</evidence>
<evidence type="ECO:0000256" key="1">
    <source>
        <dbReference type="SAM" id="Coils"/>
    </source>
</evidence>
<feature type="region of interest" description="Disordered" evidence="2">
    <location>
        <begin position="1"/>
        <end position="31"/>
    </location>
</feature>
<feature type="coiled-coil region" evidence="1">
    <location>
        <begin position="214"/>
        <end position="241"/>
    </location>
</feature>
<dbReference type="Proteomes" id="UP000504606">
    <property type="component" value="Unplaced"/>
</dbReference>
<reference evidence="4" key="1">
    <citation type="submission" date="2025-08" db="UniProtKB">
        <authorList>
            <consortium name="RefSeq"/>
        </authorList>
    </citation>
    <scope>IDENTIFICATION</scope>
    <source>
        <tissue evidence="4">Whole organism</tissue>
    </source>
</reference>
<dbReference type="GeneID" id="113203173"/>
<feature type="compositionally biased region" description="Low complexity" evidence="2">
    <location>
        <begin position="337"/>
        <end position="349"/>
    </location>
</feature>
<feature type="region of interest" description="Disordered" evidence="2">
    <location>
        <begin position="320"/>
        <end position="437"/>
    </location>
</feature>
<sequence>MVENSQVLPSWPRNRSSERSRGSKTFRNPPQPHMCIQDYLEGSQEPCYINVLSWEKIALPSTPEDYIPLYGGMQVPHSPPSHSPVFAVMANPEVLRAKGKHAADPQETHALVLMLLDFVELMNRNRGLHFARHFHILPDRDLAGELKNVWAAVQMKRAQDTAARASMQQLASLEQQRKQQLVHQLKNSVDRDVEEQIQRERRNQQQLFKERQAIAQREQRYRQQQQQHDDLQRRMDEFEMEKYLEQRHHQRLLHEQQRDQKRYDRLLMKSLESPKTSDSNEGRHMSDSEFLAENSTALDFSVKRHASEDSCLSIVGNNCDDSQNSNQDLESIDLGDSSPVSTPTTPTSPHSNIIDCSSMKYREQEYLSTSASESDYTSDDGDATDIDAELDGESDTDGEKRHFLARVTLRVDSEEENPFEVESKGGHDGGTTSKLKH</sequence>
<dbReference type="OrthoDB" id="545063at2759"/>
<gene>
    <name evidence="4" type="primary">LOC113203173</name>
</gene>